<keyword evidence="1" id="KW-0812">Transmembrane</keyword>
<evidence type="ECO:0000256" key="2">
    <source>
        <dbReference type="SAM" id="SignalP"/>
    </source>
</evidence>
<dbReference type="EMBL" id="CAIX01000272">
    <property type="protein sequence ID" value="CCI49097.1"/>
    <property type="molecule type" value="Genomic_DNA"/>
</dbReference>
<keyword evidence="1" id="KW-1133">Transmembrane helix</keyword>
<evidence type="ECO:0000256" key="1">
    <source>
        <dbReference type="SAM" id="Phobius"/>
    </source>
</evidence>
<protein>
    <submittedName>
        <fullName evidence="3">Uncharacterized protein</fullName>
    </submittedName>
</protein>
<dbReference type="Proteomes" id="UP000053237">
    <property type="component" value="Unassembled WGS sequence"/>
</dbReference>
<evidence type="ECO:0000313" key="3">
    <source>
        <dbReference type="EMBL" id="CCI49097.1"/>
    </source>
</evidence>
<comment type="caution">
    <text evidence="3">The sequence shown here is derived from an EMBL/GenBank/DDBJ whole genome shotgun (WGS) entry which is preliminary data.</text>
</comment>
<keyword evidence="2" id="KW-0732">Signal</keyword>
<organism evidence="3 4">
    <name type="scientific">Albugo candida</name>
    <dbReference type="NCBI Taxonomy" id="65357"/>
    <lineage>
        <taxon>Eukaryota</taxon>
        <taxon>Sar</taxon>
        <taxon>Stramenopiles</taxon>
        <taxon>Oomycota</taxon>
        <taxon>Peronosporomycetes</taxon>
        <taxon>Albuginales</taxon>
        <taxon>Albuginaceae</taxon>
        <taxon>Albugo</taxon>
    </lineage>
</organism>
<feature type="chain" id="PRO_5001532582" evidence="2">
    <location>
        <begin position="25"/>
        <end position="147"/>
    </location>
</feature>
<name>A0A024GQU6_9STRA</name>
<sequence>MELKYILFYTVFILTCVEIRLCSPTPIPSACHKDDAGARVLESIQSIRQQLTCTKLHISCHFTQRITLLQNGSMPSLHAKISIYWLIFISAFASMIFVHYSFIMAVCMRIESMPASASLLSFYHENAIERLEHFKTQEAFENTCRKE</sequence>
<dbReference type="InParanoid" id="A0A024GQU6"/>
<evidence type="ECO:0000313" key="4">
    <source>
        <dbReference type="Proteomes" id="UP000053237"/>
    </source>
</evidence>
<feature type="transmembrane region" description="Helical" evidence="1">
    <location>
        <begin position="83"/>
        <end position="103"/>
    </location>
</feature>
<gene>
    <name evidence="3" type="ORF">BN9_103510</name>
</gene>
<feature type="signal peptide" evidence="2">
    <location>
        <begin position="1"/>
        <end position="24"/>
    </location>
</feature>
<dbReference type="AlphaFoldDB" id="A0A024GQU6"/>
<proteinExistence type="predicted"/>
<keyword evidence="4" id="KW-1185">Reference proteome</keyword>
<keyword evidence="1" id="KW-0472">Membrane</keyword>
<accession>A0A024GQU6</accession>
<reference evidence="3 4" key="1">
    <citation type="submission" date="2012-05" db="EMBL/GenBank/DDBJ databases">
        <title>Recombination and specialization in a pathogen metapopulation.</title>
        <authorList>
            <person name="Gardiner A."/>
            <person name="Kemen E."/>
            <person name="Schultz-Larsen T."/>
            <person name="MacLean D."/>
            <person name="Van Oosterhout C."/>
            <person name="Jones J.D.G."/>
        </authorList>
    </citation>
    <scope>NUCLEOTIDE SEQUENCE [LARGE SCALE GENOMIC DNA]</scope>
    <source>
        <strain evidence="3 4">Ac Nc2</strain>
    </source>
</reference>